<keyword evidence="3" id="KW-1185">Reference proteome</keyword>
<reference evidence="2" key="1">
    <citation type="submission" date="2022-12" db="EMBL/GenBank/DDBJ databases">
        <title>Draft genome assemblies for two species of Escallonia (Escalloniales).</title>
        <authorList>
            <person name="Chanderbali A."/>
            <person name="Dervinis C."/>
            <person name="Anghel I."/>
            <person name="Soltis D."/>
            <person name="Soltis P."/>
            <person name="Zapata F."/>
        </authorList>
    </citation>
    <scope>NUCLEOTIDE SEQUENCE</scope>
    <source>
        <strain evidence="2">UCBG92.1500</strain>
        <tissue evidence="2">Leaf</tissue>
    </source>
</reference>
<dbReference type="Proteomes" id="UP001187471">
    <property type="component" value="Unassembled WGS sequence"/>
</dbReference>
<accession>A0AA88SAA1</accession>
<organism evidence="2 3">
    <name type="scientific">Escallonia rubra</name>
    <dbReference type="NCBI Taxonomy" id="112253"/>
    <lineage>
        <taxon>Eukaryota</taxon>
        <taxon>Viridiplantae</taxon>
        <taxon>Streptophyta</taxon>
        <taxon>Embryophyta</taxon>
        <taxon>Tracheophyta</taxon>
        <taxon>Spermatophyta</taxon>
        <taxon>Magnoliopsida</taxon>
        <taxon>eudicotyledons</taxon>
        <taxon>Gunneridae</taxon>
        <taxon>Pentapetalae</taxon>
        <taxon>asterids</taxon>
        <taxon>campanulids</taxon>
        <taxon>Escalloniales</taxon>
        <taxon>Escalloniaceae</taxon>
        <taxon>Escallonia</taxon>
    </lineage>
</organism>
<comment type="caution">
    <text evidence="2">The sequence shown here is derived from an EMBL/GenBank/DDBJ whole genome shotgun (WGS) entry which is preliminary data.</text>
</comment>
<evidence type="ECO:0000256" key="1">
    <source>
        <dbReference type="SAM" id="MobiDB-lite"/>
    </source>
</evidence>
<protein>
    <submittedName>
        <fullName evidence="2">Uncharacterized protein</fullName>
    </submittedName>
</protein>
<sequence length="213" mass="23590">MAVKKATIVNSNPNQERARSTRLTSYPHYKVRRRSQKRPTKRRQLKLGLSRLATELGYGFPIGDPWITDDALAGLAIESVTFAISSPAIESAGIEEAAHSSGAADTTRDGKAAPAVPSLSIFLAMFSTPGSASTVHSVKLKQWIDKREESAQKKDPMGKTNPLSSLDMAYLYDAWEERDACRRSKPSINRMQGQRILLGMGKEEKTFPLFDYE</sequence>
<evidence type="ECO:0000313" key="3">
    <source>
        <dbReference type="Proteomes" id="UP001187471"/>
    </source>
</evidence>
<dbReference type="EMBL" id="JAVXUO010000105">
    <property type="protein sequence ID" value="KAK2995411.1"/>
    <property type="molecule type" value="Genomic_DNA"/>
</dbReference>
<name>A0AA88SAA1_9ASTE</name>
<proteinExistence type="predicted"/>
<dbReference type="AlphaFoldDB" id="A0AA88SAA1"/>
<gene>
    <name evidence="2" type="ORF">RJ640_029043</name>
</gene>
<evidence type="ECO:0000313" key="2">
    <source>
        <dbReference type="EMBL" id="KAK2995411.1"/>
    </source>
</evidence>
<feature type="region of interest" description="Disordered" evidence="1">
    <location>
        <begin position="1"/>
        <end position="24"/>
    </location>
</feature>